<gene>
    <name evidence="10" type="ORF">GCM10009720_11980</name>
</gene>
<dbReference type="InterPro" id="IPR050093">
    <property type="entry name" value="ABC_SmlMolc_Importer"/>
</dbReference>
<name>A0ABN2UAT7_9MICC</name>
<keyword evidence="7" id="KW-0406">Ion transport</keyword>
<dbReference type="InterPro" id="IPR027417">
    <property type="entry name" value="P-loop_NTPase"/>
</dbReference>
<evidence type="ECO:0000256" key="5">
    <source>
        <dbReference type="ARBA" id="ARBA00022840"/>
    </source>
</evidence>
<accession>A0ABN2UAT7</accession>
<dbReference type="Pfam" id="PF00005">
    <property type="entry name" value="ABC_tran"/>
    <property type="match status" value="1"/>
</dbReference>
<keyword evidence="5 10" id="KW-0067">ATP-binding</keyword>
<evidence type="ECO:0000313" key="10">
    <source>
        <dbReference type="EMBL" id="GAA2033129.1"/>
    </source>
</evidence>
<dbReference type="CDD" id="cd03259">
    <property type="entry name" value="ABC_Carb_Solutes_like"/>
    <property type="match status" value="1"/>
</dbReference>
<dbReference type="InterPro" id="IPR017871">
    <property type="entry name" value="ABC_transporter-like_CS"/>
</dbReference>
<evidence type="ECO:0000256" key="7">
    <source>
        <dbReference type="ARBA" id="ARBA00023065"/>
    </source>
</evidence>
<evidence type="ECO:0000256" key="8">
    <source>
        <dbReference type="ARBA" id="ARBA00023136"/>
    </source>
</evidence>
<dbReference type="EMBL" id="BAAAMN010000017">
    <property type="protein sequence ID" value="GAA2033129.1"/>
    <property type="molecule type" value="Genomic_DNA"/>
</dbReference>
<evidence type="ECO:0000256" key="4">
    <source>
        <dbReference type="ARBA" id="ARBA00022741"/>
    </source>
</evidence>
<dbReference type="RefSeq" id="WP_343956706.1">
    <property type="nucleotide sequence ID" value="NZ_BAAAMN010000017.1"/>
</dbReference>
<dbReference type="InterPro" id="IPR015853">
    <property type="entry name" value="ABC_transpr_FbpC"/>
</dbReference>
<dbReference type="PANTHER" id="PTHR42781:SF4">
    <property type="entry name" value="SPERMIDINE_PUTRESCINE IMPORT ATP-BINDING PROTEIN POTA"/>
    <property type="match status" value="1"/>
</dbReference>
<dbReference type="InterPro" id="IPR003593">
    <property type="entry name" value="AAA+_ATPase"/>
</dbReference>
<feature type="domain" description="ABC transporter" evidence="9">
    <location>
        <begin position="4"/>
        <end position="239"/>
    </location>
</feature>
<sequence>MAKLTLSDLEHVYPNGHRGLIDINLQIQPGEFITLVGPSGSGKTTLLRTLAGFFQPSAGSINIGDTLVAGDKTWVSPERRDLGMVFQEHAVWPHMTVFQNVSYPLKRKRFAAADIAQHVTAVLEDVGMAEHMKKKPTALSGGQRQRVALARAMVAQPQALLLDEALSALDEPLRARLRQQLRRLTMEEGLTTVHVTHDRSEALALADRVIVLNRGRIVQDASPAEILTKPANSFVAAFMSDAAVLQGSWTNGTFYPDDKGLYIQPDALASQPQREITGVRCVATVAPEDIRLETIGAHQPADTTVGTVTSVLAVRFGTELTVTWSGGEFEVYAPVGAMIPKISDRVAVHFDRVHVFQDSAMTTHAVHA</sequence>
<evidence type="ECO:0000256" key="2">
    <source>
        <dbReference type="ARBA" id="ARBA00022475"/>
    </source>
</evidence>
<evidence type="ECO:0000256" key="3">
    <source>
        <dbReference type="ARBA" id="ARBA00022496"/>
    </source>
</evidence>
<keyword evidence="6" id="KW-0408">Iron</keyword>
<protein>
    <submittedName>
        <fullName evidence="10">ABC transporter ATP-binding protein</fullName>
    </submittedName>
</protein>
<keyword evidence="1" id="KW-0813">Transport</keyword>
<organism evidence="10 11">
    <name type="scientific">Yaniella flava</name>
    <dbReference type="NCBI Taxonomy" id="287930"/>
    <lineage>
        <taxon>Bacteria</taxon>
        <taxon>Bacillati</taxon>
        <taxon>Actinomycetota</taxon>
        <taxon>Actinomycetes</taxon>
        <taxon>Micrococcales</taxon>
        <taxon>Micrococcaceae</taxon>
        <taxon>Yaniella</taxon>
    </lineage>
</organism>
<dbReference type="Gene3D" id="3.40.50.300">
    <property type="entry name" value="P-loop containing nucleotide triphosphate hydrolases"/>
    <property type="match status" value="1"/>
</dbReference>
<dbReference type="Proteomes" id="UP001501461">
    <property type="component" value="Unassembled WGS sequence"/>
</dbReference>
<proteinExistence type="predicted"/>
<evidence type="ECO:0000313" key="11">
    <source>
        <dbReference type="Proteomes" id="UP001501461"/>
    </source>
</evidence>
<evidence type="ECO:0000259" key="9">
    <source>
        <dbReference type="PROSITE" id="PS50893"/>
    </source>
</evidence>
<dbReference type="SMART" id="SM00382">
    <property type="entry name" value="AAA"/>
    <property type="match status" value="1"/>
</dbReference>
<evidence type="ECO:0000256" key="1">
    <source>
        <dbReference type="ARBA" id="ARBA00022448"/>
    </source>
</evidence>
<dbReference type="SUPFAM" id="SSF52540">
    <property type="entry name" value="P-loop containing nucleoside triphosphate hydrolases"/>
    <property type="match status" value="1"/>
</dbReference>
<reference evidence="10 11" key="1">
    <citation type="journal article" date="2019" name="Int. J. Syst. Evol. Microbiol.">
        <title>The Global Catalogue of Microorganisms (GCM) 10K type strain sequencing project: providing services to taxonomists for standard genome sequencing and annotation.</title>
        <authorList>
            <consortium name="The Broad Institute Genomics Platform"/>
            <consortium name="The Broad Institute Genome Sequencing Center for Infectious Disease"/>
            <person name="Wu L."/>
            <person name="Ma J."/>
        </authorList>
    </citation>
    <scope>NUCLEOTIDE SEQUENCE [LARGE SCALE GENOMIC DNA]</scope>
    <source>
        <strain evidence="10 11">JCM 13595</strain>
    </source>
</reference>
<keyword evidence="11" id="KW-1185">Reference proteome</keyword>
<keyword evidence="2" id="KW-1003">Cell membrane</keyword>
<dbReference type="InterPro" id="IPR003439">
    <property type="entry name" value="ABC_transporter-like_ATP-bd"/>
</dbReference>
<dbReference type="PANTHER" id="PTHR42781">
    <property type="entry name" value="SPERMIDINE/PUTRESCINE IMPORT ATP-BINDING PROTEIN POTA"/>
    <property type="match status" value="1"/>
</dbReference>
<comment type="caution">
    <text evidence="10">The sequence shown here is derived from an EMBL/GenBank/DDBJ whole genome shotgun (WGS) entry which is preliminary data.</text>
</comment>
<keyword evidence="4" id="KW-0547">Nucleotide-binding</keyword>
<dbReference type="GO" id="GO:0005524">
    <property type="term" value="F:ATP binding"/>
    <property type="evidence" value="ECO:0007669"/>
    <property type="project" value="UniProtKB-KW"/>
</dbReference>
<keyword evidence="3" id="KW-0410">Iron transport</keyword>
<evidence type="ECO:0000256" key="6">
    <source>
        <dbReference type="ARBA" id="ARBA00023004"/>
    </source>
</evidence>
<dbReference type="PROSITE" id="PS50893">
    <property type="entry name" value="ABC_TRANSPORTER_2"/>
    <property type="match status" value="1"/>
</dbReference>
<dbReference type="PROSITE" id="PS00211">
    <property type="entry name" value="ABC_TRANSPORTER_1"/>
    <property type="match status" value="1"/>
</dbReference>
<keyword evidence="8" id="KW-0472">Membrane</keyword>